<evidence type="ECO:0000313" key="10">
    <source>
        <dbReference type="Proteomes" id="UP000663760"/>
    </source>
</evidence>
<comment type="function">
    <text evidence="1">Putative transcription factor.</text>
</comment>
<dbReference type="PANTHER" id="PTHR46373">
    <property type="entry name" value="PROTEIN RKD4"/>
    <property type="match status" value="1"/>
</dbReference>
<dbReference type="AlphaFoldDB" id="A0A7I8KWI3"/>
<keyword evidence="10" id="KW-1185">Reference proteome</keyword>
<proteinExistence type="predicted"/>
<evidence type="ECO:0000259" key="8">
    <source>
        <dbReference type="PROSITE" id="PS51519"/>
    </source>
</evidence>
<evidence type="ECO:0000256" key="1">
    <source>
        <dbReference type="ARBA" id="ARBA00004049"/>
    </source>
</evidence>
<name>A0A7I8KWI3_SPIIN</name>
<dbReference type="EMBL" id="LR746272">
    <property type="protein sequence ID" value="CAA7402140.1"/>
    <property type="molecule type" value="Genomic_DNA"/>
</dbReference>
<keyword evidence="5" id="KW-0804">Transcription</keyword>
<dbReference type="Pfam" id="PF02042">
    <property type="entry name" value="RWP-RK"/>
    <property type="match status" value="1"/>
</dbReference>
<dbReference type="Proteomes" id="UP000663760">
    <property type="component" value="Chromosome 9"/>
</dbReference>
<sequence length="127" mass="13346">MTGMPPGPEMAKPSAAQLSPVLQPSSPARLLSGNGGGAAPTVSTAPNASRLTFDDVAKHFNVPIAEAATALGVCSSVLKRICRENGVVRWPYRKFLAGKTVDDIKKDAAKEKSKEFAELSKCCSVVF</sequence>
<dbReference type="InterPro" id="IPR003035">
    <property type="entry name" value="RWP-RK_dom"/>
</dbReference>
<dbReference type="PROSITE" id="PS51519">
    <property type="entry name" value="RWP_RK"/>
    <property type="match status" value="1"/>
</dbReference>
<evidence type="ECO:0000256" key="2">
    <source>
        <dbReference type="ARBA" id="ARBA00023015"/>
    </source>
</evidence>
<feature type="domain" description="RWP-RK" evidence="8">
    <location>
        <begin position="34"/>
        <end position="117"/>
    </location>
</feature>
<dbReference type="InterPro" id="IPR044607">
    <property type="entry name" value="RKD-like"/>
</dbReference>
<keyword evidence="4" id="KW-0238">DNA-binding</keyword>
<reference evidence="9" key="1">
    <citation type="submission" date="2020-02" db="EMBL/GenBank/DDBJ databases">
        <authorList>
            <person name="Scholz U."/>
            <person name="Mascher M."/>
            <person name="Fiebig A."/>
        </authorList>
    </citation>
    <scope>NUCLEOTIDE SEQUENCE</scope>
</reference>
<dbReference type="GO" id="GO:0003677">
    <property type="term" value="F:DNA binding"/>
    <property type="evidence" value="ECO:0007669"/>
    <property type="project" value="UniProtKB-KW"/>
</dbReference>
<dbReference type="PANTHER" id="PTHR46373:SF9">
    <property type="entry name" value="OS01G0246500 PROTEIN"/>
    <property type="match status" value="1"/>
</dbReference>
<keyword evidence="6" id="KW-0539">Nucleus</keyword>
<dbReference type="OrthoDB" id="6270329at2759"/>
<keyword evidence="3" id="KW-0175">Coiled coil</keyword>
<evidence type="ECO:0000256" key="4">
    <source>
        <dbReference type="ARBA" id="ARBA00023125"/>
    </source>
</evidence>
<dbReference type="GO" id="GO:0003700">
    <property type="term" value="F:DNA-binding transcription factor activity"/>
    <property type="evidence" value="ECO:0007669"/>
    <property type="project" value="InterPro"/>
</dbReference>
<evidence type="ECO:0000256" key="7">
    <source>
        <dbReference type="SAM" id="MobiDB-lite"/>
    </source>
</evidence>
<evidence type="ECO:0000256" key="3">
    <source>
        <dbReference type="ARBA" id="ARBA00023054"/>
    </source>
</evidence>
<organism evidence="9 10">
    <name type="scientific">Spirodela intermedia</name>
    <name type="common">Intermediate duckweed</name>
    <dbReference type="NCBI Taxonomy" id="51605"/>
    <lineage>
        <taxon>Eukaryota</taxon>
        <taxon>Viridiplantae</taxon>
        <taxon>Streptophyta</taxon>
        <taxon>Embryophyta</taxon>
        <taxon>Tracheophyta</taxon>
        <taxon>Spermatophyta</taxon>
        <taxon>Magnoliopsida</taxon>
        <taxon>Liliopsida</taxon>
        <taxon>Araceae</taxon>
        <taxon>Lemnoideae</taxon>
        <taxon>Spirodela</taxon>
    </lineage>
</organism>
<keyword evidence="2" id="KW-0805">Transcription regulation</keyword>
<feature type="region of interest" description="Disordered" evidence="7">
    <location>
        <begin position="1"/>
        <end position="45"/>
    </location>
</feature>
<protein>
    <recommendedName>
        <fullName evidence="8">RWP-RK domain-containing protein</fullName>
    </recommendedName>
</protein>
<gene>
    <name evidence="9" type="ORF">SI8410_09012818</name>
</gene>
<accession>A0A7I8KWI3</accession>
<feature type="compositionally biased region" description="Polar residues" evidence="7">
    <location>
        <begin position="16"/>
        <end position="26"/>
    </location>
</feature>
<evidence type="ECO:0000256" key="5">
    <source>
        <dbReference type="ARBA" id="ARBA00023163"/>
    </source>
</evidence>
<evidence type="ECO:0000256" key="6">
    <source>
        <dbReference type="ARBA" id="ARBA00023242"/>
    </source>
</evidence>
<evidence type="ECO:0000313" key="9">
    <source>
        <dbReference type="EMBL" id="CAA7402140.1"/>
    </source>
</evidence>